<dbReference type="InterPro" id="IPR020440">
    <property type="entry name" value="IL-17_chr"/>
</dbReference>
<dbReference type="SUPFAM" id="SSF57501">
    <property type="entry name" value="Cystine-knot cytokines"/>
    <property type="match status" value="1"/>
</dbReference>
<keyword evidence="5" id="KW-0732">Signal</keyword>
<name>A0A8K0ELR0_BRALA</name>
<evidence type="ECO:0000313" key="7">
    <source>
        <dbReference type="Proteomes" id="UP000838412"/>
    </source>
</evidence>
<sequence length="268" mass="30198">MKATKVLLGPLVLLLVTIWAVLYMSVDPRSLRSFSETHYRDNRGDFFDKRDDRPSLLVQRKNAKTRSGKNMAVTDHNLLESTHEATNSNDVNDFSETLGLKTLEKPGTSRNLFGDEAASSTASIKPSKTEQVVNMAAIFPTTPPPKKEAHTKIFQQNVAKKFVELPSGDTHADSHNLALSERSVCPWSYYIDHDPNRIPHDIAQAKCRCTACLDPVTNKQNYNYACVPVTIKKLVLRRKKKKSGGYRYRDEWQDVAVGCTCVQPRYSP</sequence>
<keyword evidence="4" id="KW-0964">Secreted</keyword>
<keyword evidence="3" id="KW-0202">Cytokine</keyword>
<evidence type="ECO:0000256" key="2">
    <source>
        <dbReference type="ARBA" id="ARBA00007236"/>
    </source>
</evidence>
<dbReference type="GO" id="GO:0005125">
    <property type="term" value="F:cytokine activity"/>
    <property type="evidence" value="ECO:0007669"/>
    <property type="project" value="UniProtKB-KW"/>
</dbReference>
<evidence type="ECO:0000256" key="5">
    <source>
        <dbReference type="ARBA" id="ARBA00022729"/>
    </source>
</evidence>
<reference evidence="6" key="1">
    <citation type="submission" date="2022-01" db="EMBL/GenBank/DDBJ databases">
        <authorList>
            <person name="Braso-Vives M."/>
        </authorList>
    </citation>
    <scope>NUCLEOTIDE SEQUENCE</scope>
</reference>
<accession>A0A8K0ELR0</accession>
<comment type="subcellular location">
    <subcellularLocation>
        <location evidence="1">Secreted</location>
    </subcellularLocation>
</comment>
<dbReference type="AlphaFoldDB" id="A0A8K0ELR0"/>
<evidence type="ECO:0000256" key="1">
    <source>
        <dbReference type="ARBA" id="ARBA00004613"/>
    </source>
</evidence>
<organism evidence="6 7">
    <name type="scientific">Branchiostoma lanceolatum</name>
    <name type="common">Common lancelet</name>
    <name type="synonym">Amphioxus lanceolatum</name>
    <dbReference type="NCBI Taxonomy" id="7740"/>
    <lineage>
        <taxon>Eukaryota</taxon>
        <taxon>Metazoa</taxon>
        <taxon>Chordata</taxon>
        <taxon>Cephalochordata</taxon>
        <taxon>Leptocardii</taxon>
        <taxon>Amphioxiformes</taxon>
        <taxon>Branchiostomatidae</taxon>
        <taxon>Branchiostoma</taxon>
    </lineage>
</organism>
<protein>
    <submittedName>
        <fullName evidence="6">IL17B protein</fullName>
    </submittedName>
</protein>
<evidence type="ECO:0000313" key="6">
    <source>
        <dbReference type="EMBL" id="CAH1252879.1"/>
    </source>
</evidence>
<proteinExistence type="inferred from homology"/>
<comment type="similarity">
    <text evidence="2">Belongs to the IL-17 family.</text>
</comment>
<dbReference type="Proteomes" id="UP000838412">
    <property type="component" value="Chromosome 2"/>
</dbReference>
<gene>
    <name evidence="6" type="primary">IL17B</name>
    <name evidence="6" type="ORF">BLAG_LOCUS12828</name>
</gene>
<dbReference type="Pfam" id="PF06083">
    <property type="entry name" value="IL17"/>
    <property type="match status" value="1"/>
</dbReference>
<dbReference type="Gene3D" id="2.10.90.10">
    <property type="entry name" value="Cystine-knot cytokines"/>
    <property type="match status" value="1"/>
</dbReference>
<dbReference type="OrthoDB" id="6038945at2759"/>
<keyword evidence="7" id="KW-1185">Reference proteome</keyword>
<dbReference type="InterPro" id="IPR029034">
    <property type="entry name" value="Cystine-knot_cytokine"/>
</dbReference>
<dbReference type="PRINTS" id="PR01932">
    <property type="entry name" value="INTRLEUKIN17"/>
</dbReference>
<dbReference type="GO" id="GO:0005615">
    <property type="term" value="C:extracellular space"/>
    <property type="evidence" value="ECO:0007669"/>
    <property type="project" value="UniProtKB-KW"/>
</dbReference>
<evidence type="ECO:0000256" key="4">
    <source>
        <dbReference type="ARBA" id="ARBA00022525"/>
    </source>
</evidence>
<dbReference type="InterPro" id="IPR010345">
    <property type="entry name" value="IL-17_fam"/>
</dbReference>
<dbReference type="EMBL" id="OV696687">
    <property type="protein sequence ID" value="CAH1252879.1"/>
    <property type="molecule type" value="Genomic_DNA"/>
</dbReference>
<evidence type="ECO:0000256" key="3">
    <source>
        <dbReference type="ARBA" id="ARBA00022514"/>
    </source>
</evidence>